<feature type="domain" description="Metallo-beta-lactamase" evidence="1">
    <location>
        <begin position="11"/>
        <end position="192"/>
    </location>
</feature>
<dbReference type="PANTHER" id="PTHR47619">
    <property type="entry name" value="METALLO-HYDROLASE YYCJ-RELATED"/>
    <property type="match status" value="1"/>
</dbReference>
<sequence>MRFTLLASGSTGNATLIETARTAVLIDAGLSARTLVRRMTDIGFDPTRLAAIFITHEHSDHVGGLSVLSRQLALPVFIAPPARRQLRFKDRDMSTIPWADPLTAGQPVVIGDLTVTPVAVPHDAAEPFIFTATAAGVKLAVVTDLGYIPAHVAHHLTGCQALVLEANHDRDMLRAGPYPWELKQRISSRVGHLSNEDMARFLREDFDGAAAHIVLAHLSQHNNHPALARLAALQALDAHYPHRAWETVVTVAPAAGLPHWCPL</sequence>
<dbReference type="RefSeq" id="WP_211421386.1">
    <property type="nucleotide sequence ID" value="NZ_CP072642.1"/>
</dbReference>
<dbReference type="Gene3D" id="3.60.15.10">
    <property type="entry name" value="Ribonuclease Z/Hydroxyacylglutathione hydrolase-like"/>
    <property type="match status" value="1"/>
</dbReference>
<dbReference type="Pfam" id="PF12706">
    <property type="entry name" value="Lactamase_B_2"/>
    <property type="match status" value="1"/>
</dbReference>
<keyword evidence="3" id="KW-1185">Reference proteome</keyword>
<dbReference type="EMBL" id="CP072642">
    <property type="protein sequence ID" value="QUV92955.1"/>
    <property type="molecule type" value="Genomic_DNA"/>
</dbReference>
<evidence type="ECO:0000313" key="3">
    <source>
        <dbReference type="Proteomes" id="UP000677668"/>
    </source>
</evidence>
<dbReference type="Proteomes" id="UP000677668">
    <property type="component" value="Chromosome 1"/>
</dbReference>
<reference evidence="2 3" key="1">
    <citation type="submission" date="2021-03" db="EMBL/GenBank/DDBJ databases">
        <title>Genomic and phenotypic characterization of Chloracidobacterium isolates provides evidence for multiple species.</title>
        <authorList>
            <person name="Saini M.K."/>
            <person name="Costas A.M.G."/>
            <person name="Tank M."/>
            <person name="Bryant D.A."/>
        </authorList>
    </citation>
    <scope>NUCLEOTIDE SEQUENCE [LARGE SCALE GENOMIC DNA]</scope>
    <source>
        <strain evidence="2 3">N</strain>
    </source>
</reference>
<name>A0ABX8AZM8_9BACT</name>
<evidence type="ECO:0000313" key="2">
    <source>
        <dbReference type="EMBL" id="QUV92955.1"/>
    </source>
</evidence>
<dbReference type="SMART" id="SM00849">
    <property type="entry name" value="Lactamase_B"/>
    <property type="match status" value="1"/>
</dbReference>
<dbReference type="InterPro" id="IPR001279">
    <property type="entry name" value="Metallo-B-lactamas"/>
</dbReference>
<evidence type="ECO:0000259" key="1">
    <source>
        <dbReference type="SMART" id="SM00849"/>
    </source>
</evidence>
<dbReference type="InterPro" id="IPR052533">
    <property type="entry name" value="WalJ/YycJ-like"/>
</dbReference>
<gene>
    <name evidence="2" type="ORF">J8C05_06075</name>
</gene>
<dbReference type="SUPFAM" id="SSF56281">
    <property type="entry name" value="Metallo-hydrolase/oxidoreductase"/>
    <property type="match status" value="1"/>
</dbReference>
<protein>
    <submittedName>
        <fullName evidence="2">MBL fold metallo-hydrolase</fullName>
    </submittedName>
</protein>
<dbReference type="PANTHER" id="PTHR47619:SF1">
    <property type="entry name" value="EXODEOXYRIBONUCLEASE WALJ"/>
    <property type="match status" value="1"/>
</dbReference>
<dbReference type="InterPro" id="IPR036866">
    <property type="entry name" value="RibonucZ/Hydroxyglut_hydro"/>
</dbReference>
<accession>A0ABX8AZM8</accession>
<organism evidence="2 3">
    <name type="scientific">Chloracidobacterium sp. N</name>
    <dbReference type="NCBI Taxonomy" id="2821540"/>
    <lineage>
        <taxon>Bacteria</taxon>
        <taxon>Pseudomonadati</taxon>
        <taxon>Acidobacteriota</taxon>
        <taxon>Terriglobia</taxon>
        <taxon>Terriglobales</taxon>
        <taxon>Acidobacteriaceae</taxon>
        <taxon>Chloracidobacterium</taxon>
        <taxon>Chloracidobacterium aggregatum</taxon>
    </lineage>
</organism>
<proteinExistence type="predicted"/>